<dbReference type="GO" id="GO:0016787">
    <property type="term" value="F:hydrolase activity"/>
    <property type="evidence" value="ECO:0007669"/>
    <property type="project" value="UniProtKB-KW"/>
</dbReference>
<evidence type="ECO:0000256" key="3">
    <source>
        <dbReference type="ARBA" id="ARBA00022722"/>
    </source>
</evidence>
<keyword evidence="5 9" id="KW-0255">Endonuclease</keyword>
<dbReference type="GO" id="GO:0043571">
    <property type="term" value="P:maintenance of CRISPR repeat elements"/>
    <property type="evidence" value="ECO:0007669"/>
    <property type="project" value="UniProtKB-UniRule"/>
</dbReference>
<dbReference type="GO" id="GO:0004521">
    <property type="term" value="F:RNA endonuclease activity"/>
    <property type="evidence" value="ECO:0007669"/>
    <property type="project" value="InterPro"/>
</dbReference>
<dbReference type="GO" id="GO:0046872">
    <property type="term" value="F:metal ion binding"/>
    <property type="evidence" value="ECO:0007669"/>
    <property type="project" value="UniProtKB-UniRule"/>
</dbReference>
<keyword evidence="3 9" id="KW-0540">Nuclease</keyword>
<evidence type="ECO:0000256" key="2">
    <source>
        <dbReference type="ARBA" id="ARBA00009959"/>
    </source>
</evidence>
<dbReference type="InterPro" id="IPR019199">
    <property type="entry name" value="Virulence_VapD/CRISPR_Cas2"/>
</dbReference>
<keyword evidence="8 9" id="KW-0051">Antiviral defense</keyword>
<evidence type="ECO:0000256" key="6">
    <source>
        <dbReference type="ARBA" id="ARBA00022801"/>
    </source>
</evidence>
<dbReference type="EC" id="3.1.-.-" evidence="9"/>
<comment type="similarity">
    <text evidence="2 9">Belongs to the CRISPR-associated endoribonuclease Cas2 protein family.</text>
</comment>
<keyword evidence="7 9" id="KW-0460">Magnesium</keyword>
<evidence type="ECO:0000256" key="5">
    <source>
        <dbReference type="ARBA" id="ARBA00022759"/>
    </source>
</evidence>
<dbReference type="NCBIfam" id="TIGR01573">
    <property type="entry name" value="cas2"/>
    <property type="match status" value="1"/>
</dbReference>
<sequence>MRLIVFFDLPVVKKEDRKGYTQFRKFLLKDGYDMVQFSVYSRICNGQESVNKHLGRLEKNLPSKGSVRCMQITEKQYGEIKFLVGKPTKKEVKVSASQISFF</sequence>
<dbReference type="Proteomes" id="UP000181899">
    <property type="component" value="Unassembled WGS sequence"/>
</dbReference>
<dbReference type="GO" id="GO:0051607">
    <property type="term" value="P:defense response to virus"/>
    <property type="evidence" value="ECO:0007669"/>
    <property type="project" value="UniProtKB-UniRule"/>
</dbReference>
<evidence type="ECO:0000256" key="8">
    <source>
        <dbReference type="ARBA" id="ARBA00023118"/>
    </source>
</evidence>
<dbReference type="Gene3D" id="3.30.70.240">
    <property type="match status" value="1"/>
</dbReference>
<keyword evidence="6 9" id="KW-0378">Hydrolase</keyword>
<keyword evidence="4 9" id="KW-0479">Metal-binding</keyword>
<dbReference type="Pfam" id="PF09827">
    <property type="entry name" value="CRISPR_Cas2"/>
    <property type="match status" value="1"/>
</dbReference>
<protein>
    <recommendedName>
        <fullName evidence="9">CRISPR-associated endoribonuclease Cas2</fullName>
        <ecNumber evidence="9">3.1.-.-</ecNumber>
    </recommendedName>
</protein>
<organism evidence="10 11">
    <name type="scientific">Proteiniclasticum ruminis</name>
    <dbReference type="NCBI Taxonomy" id="398199"/>
    <lineage>
        <taxon>Bacteria</taxon>
        <taxon>Bacillati</taxon>
        <taxon>Bacillota</taxon>
        <taxon>Clostridia</taxon>
        <taxon>Eubacteriales</taxon>
        <taxon>Clostridiaceae</taxon>
        <taxon>Proteiniclasticum</taxon>
    </lineage>
</organism>
<evidence type="ECO:0000256" key="4">
    <source>
        <dbReference type="ARBA" id="ARBA00022723"/>
    </source>
</evidence>
<comment type="function">
    <text evidence="9">CRISPR (clustered regularly interspaced short palindromic repeat), is an adaptive immune system that provides protection against mobile genetic elements (viruses, transposable elements and conjugative plasmids). CRISPR clusters contain sequences complementary to antecedent mobile elements and target invading nucleic acids. CRISPR clusters are transcribed and processed into CRISPR RNA (crRNA). Functions as a ssRNA-specific endoribonuclease. Involved in the integration of spacer DNA into the CRISPR cassette.</text>
</comment>
<reference evidence="10 11" key="1">
    <citation type="submission" date="2016-10" db="EMBL/GenBank/DDBJ databases">
        <authorList>
            <person name="de Groot N.N."/>
        </authorList>
    </citation>
    <scope>NUCLEOTIDE SEQUENCE [LARGE SCALE GENOMIC DNA]</scope>
    <source>
        <strain evidence="10 11">ML2</strain>
    </source>
</reference>
<feature type="binding site" evidence="9">
    <location>
        <position position="8"/>
    </location>
    <ligand>
        <name>Mg(2+)</name>
        <dbReference type="ChEBI" id="CHEBI:18420"/>
        <note>catalytic</note>
    </ligand>
</feature>
<dbReference type="EMBL" id="FOVK01000012">
    <property type="protein sequence ID" value="SFO04223.1"/>
    <property type="molecule type" value="Genomic_DNA"/>
</dbReference>
<keyword evidence="11" id="KW-1185">Reference proteome</keyword>
<dbReference type="HAMAP" id="MF_01471">
    <property type="entry name" value="Cas2"/>
    <property type="match status" value="1"/>
</dbReference>
<name>A0A1I5DYI1_9CLOT</name>
<dbReference type="CDD" id="cd09638">
    <property type="entry name" value="Cas2_I_II_III"/>
    <property type="match status" value="1"/>
</dbReference>
<evidence type="ECO:0000256" key="1">
    <source>
        <dbReference type="ARBA" id="ARBA00001946"/>
    </source>
</evidence>
<dbReference type="InterPro" id="IPR021127">
    <property type="entry name" value="CRISPR_associated_Cas2"/>
</dbReference>
<dbReference type="AlphaFoldDB" id="A0A1I5DYI1"/>
<evidence type="ECO:0000313" key="11">
    <source>
        <dbReference type="Proteomes" id="UP000181899"/>
    </source>
</evidence>
<gene>
    <name evidence="9" type="primary">cas2</name>
    <name evidence="10" type="ORF">SAMN04488695_1121</name>
</gene>
<accession>A0A1I5DYI1</accession>
<dbReference type="RefSeq" id="WP_207646202.1">
    <property type="nucleotide sequence ID" value="NZ_FOVK01000012.1"/>
</dbReference>
<comment type="subunit">
    <text evidence="9">Homodimer, forms a heterotetramer with a Cas1 homodimer.</text>
</comment>
<proteinExistence type="inferred from homology"/>
<comment type="cofactor">
    <cofactor evidence="1 9">
        <name>Mg(2+)</name>
        <dbReference type="ChEBI" id="CHEBI:18420"/>
    </cofactor>
</comment>
<evidence type="ECO:0000256" key="7">
    <source>
        <dbReference type="ARBA" id="ARBA00022842"/>
    </source>
</evidence>
<dbReference type="SUPFAM" id="SSF143430">
    <property type="entry name" value="TTP0101/SSO1404-like"/>
    <property type="match status" value="1"/>
</dbReference>
<evidence type="ECO:0000313" key="10">
    <source>
        <dbReference type="EMBL" id="SFO04223.1"/>
    </source>
</evidence>
<evidence type="ECO:0000256" key="9">
    <source>
        <dbReference type="HAMAP-Rule" id="MF_01471"/>
    </source>
</evidence>